<dbReference type="SMART" id="SM00862">
    <property type="entry name" value="Trans_reg_C"/>
    <property type="match status" value="1"/>
</dbReference>
<feature type="domain" description="OmpR/PhoB-type" evidence="15">
    <location>
        <begin position="137"/>
        <end position="234"/>
    </location>
</feature>
<dbReference type="FunFam" id="1.10.10.10:FF:000018">
    <property type="entry name" value="DNA-binding response regulator ResD"/>
    <property type="match status" value="1"/>
</dbReference>
<evidence type="ECO:0000256" key="10">
    <source>
        <dbReference type="ARBA" id="ARBA00037471"/>
    </source>
</evidence>
<dbReference type="Gene3D" id="6.10.250.690">
    <property type="match status" value="1"/>
</dbReference>
<dbReference type="InterPro" id="IPR001867">
    <property type="entry name" value="OmpR/PhoB-type_DNA-bd"/>
</dbReference>
<evidence type="ECO:0000256" key="13">
    <source>
        <dbReference type="PROSITE-ProRule" id="PRU01091"/>
    </source>
</evidence>
<organism evidence="16">
    <name type="scientific">Bacillus mycoides</name>
    <dbReference type="NCBI Taxonomy" id="1405"/>
    <lineage>
        <taxon>Bacteria</taxon>
        <taxon>Bacillati</taxon>
        <taxon>Bacillota</taxon>
        <taxon>Bacilli</taxon>
        <taxon>Bacillales</taxon>
        <taxon>Bacillaceae</taxon>
        <taxon>Bacillus</taxon>
        <taxon>Bacillus cereus group</taxon>
    </lineage>
</organism>
<keyword evidence="6" id="KW-0843">Virulence</keyword>
<evidence type="ECO:0000313" key="16">
    <source>
        <dbReference type="EMBL" id="EEL70006.1"/>
    </source>
</evidence>
<dbReference type="SMART" id="SM00448">
    <property type="entry name" value="REC"/>
    <property type="match status" value="1"/>
</dbReference>
<dbReference type="AlphaFoldDB" id="C2XWM0"/>
<dbReference type="PANTHER" id="PTHR48111">
    <property type="entry name" value="REGULATOR OF RPOS"/>
    <property type="match status" value="1"/>
</dbReference>
<dbReference type="FunFam" id="3.40.50.2300:FF:000001">
    <property type="entry name" value="DNA-binding response regulator PhoB"/>
    <property type="match status" value="1"/>
</dbReference>
<evidence type="ECO:0000256" key="8">
    <source>
        <dbReference type="ARBA" id="ARBA00023159"/>
    </source>
</evidence>
<dbReference type="SUPFAM" id="SSF52172">
    <property type="entry name" value="CheY-like"/>
    <property type="match status" value="1"/>
</dbReference>
<comment type="subcellular location">
    <subcellularLocation>
        <location evidence="1">Cytoplasm</location>
    </subcellularLocation>
</comment>
<dbReference type="PANTHER" id="PTHR48111:SF49">
    <property type="entry name" value="HEME RESPONSE REGULATOR HSSR"/>
    <property type="match status" value="1"/>
</dbReference>
<evidence type="ECO:0000256" key="9">
    <source>
        <dbReference type="ARBA" id="ARBA00023163"/>
    </source>
</evidence>
<accession>C2XWM0</accession>
<dbReference type="GO" id="GO:0006355">
    <property type="term" value="P:regulation of DNA-templated transcription"/>
    <property type="evidence" value="ECO:0007669"/>
    <property type="project" value="InterPro"/>
</dbReference>
<dbReference type="GO" id="GO:0000976">
    <property type="term" value="F:transcription cis-regulatory region binding"/>
    <property type="evidence" value="ECO:0007669"/>
    <property type="project" value="TreeGrafter"/>
</dbReference>
<dbReference type="GO" id="GO:0032993">
    <property type="term" value="C:protein-DNA complex"/>
    <property type="evidence" value="ECO:0007669"/>
    <property type="project" value="TreeGrafter"/>
</dbReference>
<keyword evidence="9" id="KW-0804">Transcription</keyword>
<comment type="function">
    <text evidence="10">Member of the two-component regulatory system HssS/HssR involved in intracellular heme homeostasis and tempering of staphylococcal virulence. Phosphorylated HssR binds to a direct repeat sequence within hrtAB promoter and activates the expression of hrtAB, an efflux pump, in response to extracellular heme, hemin, hemoglobin or blood.</text>
</comment>
<dbReference type="CDD" id="cd00383">
    <property type="entry name" value="trans_reg_C"/>
    <property type="match status" value="1"/>
</dbReference>
<evidence type="ECO:0000259" key="14">
    <source>
        <dbReference type="PROSITE" id="PS50110"/>
    </source>
</evidence>
<dbReference type="InterPro" id="IPR016032">
    <property type="entry name" value="Sig_transdc_resp-reg_C-effctor"/>
</dbReference>
<dbReference type="Proteomes" id="UP000001753">
    <property type="component" value="Chromosome"/>
</dbReference>
<keyword evidence="8" id="KW-0010">Activator</keyword>
<proteinExistence type="predicted"/>
<dbReference type="CDD" id="cd17574">
    <property type="entry name" value="REC_OmpR"/>
    <property type="match status" value="1"/>
</dbReference>
<evidence type="ECO:0000256" key="6">
    <source>
        <dbReference type="ARBA" id="ARBA00023026"/>
    </source>
</evidence>
<evidence type="ECO:0000256" key="11">
    <source>
        <dbReference type="ARBA" id="ARBA00039976"/>
    </source>
</evidence>
<dbReference type="Gene3D" id="1.10.10.10">
    <property type="entry name" value="Winged helix-like DNA-binding domain superfamily/Winged helix DNA-binding domain"/>
    <property type="match status" value="1"/>
</dbReference>
<dbReference type="InterPro" id="IPR039420">
    <property type="entry name" value="WalR-like"/>
</dbReference>
<evidence type="ECO:0000256" key="12">
    <source>
        <dbReference type="PROSITE-ProRule" id="PRU00169"/>
    </source>
</evidence>
<name>C2XWM0_BACMY</name>
<dbReference type="GO" id="GO:0000156">
    <property type="term" value="F:phosphorelay response regulator activity"/>
    <property type="evidence" value="ECO:0007669"/>
    <property type="project" value="TreeGrafter"/>
</dbReference>
<dbReference type="InterPro" id="IPR036388">
    <property type="entry name" value="WH-like_DNA-bd_sf"/>
</dbReference>
<gene>
    <name evidence="16" type="ORF">bcere0026_30970</name>
</gene>
<keyword evidence="5" id="KW-0805">Transcription regulation</keyword>
<evidence type="ECO:0000256" key="1">
    <source>
        <dbReference type="ARBA" id="ARBA00004496"/>
    </source>
</evidence>
<dbReference type="Pfam" id="PF00072">
    <property type="entry name" value="Response_reg"/>
    <property type="match status" value="1"/>
</dbReference>
<dbReference type="Pfam" id="PF00486">
    <property type="entry name" value="Trans_reg_C"/>
    <property type="match status" value="1"/>
</dbReference>
<dbReference type="Gene3D" id="3.40.50.2300">
    <property type="match status" value="1"/>
</dbReference>
<dbReference type="SUPFAM" id="SSF46894">
    <property type="entry name" value="C-terminal effector domain of the bipartite response regulators"/>
    <property type="match status" value="1"/>
</dbReference>
<dbReference type="InterPro" id="IPR011006">
    <property type="entry name" value="CheY-like_superfamily"/>
</dbReference>
<feature type="modified residue" description="4-aspartylphosphate" evidence="12">
    <location>
        <position position="64"/>
    </location>
</feature>
<dbReference type="EMBL" id="ACMP01000084">
    <property type="protein sequence ID" value="EEL70006.1"/>
    <property type="molecule type" value="Genomic_DNA"/>
</dbReference>
<dbReference type="InterPro" id="IPR001789">
    <property type="entry name" value="Sig_transdc_resp-reg_receiver"/>
</dbReference>
<reference evidence="16" key="1">
    <citation type="journal article" date="2012" name="Genome Res.">
        <title>Genomic characterization of the Bacillus cereus sensu lato species: Backdrop to the evolution of Bacillus anthracis.</title>
        <authorList>
            <person name="Zwick M.E."/>
            <person name="Joseph S.J."/>
            <person name="Didelot X."/>
            <person name="Chen P.E."/>
            <person name="Bishop-Lilly K.A."/>
            <person name="Stewart A.C."/>
            <person name="Willner K."/>
            <person name="Nolan N."/>
            <person name="Lentz S."/>
            <person name="Thomason M.K."/>
            <person name="Sozhamannan S."/>
            <person name="Mateczun A.J."/>
            <person name="Du L."/>
            <person name="Read T.D."/>
        </authorList>
    </citation>
    <scope>NUCLEOTIDE SEQUENCE [LARGE SCALE GENOMIC DNA]</scope>
    <source>
        <strain evidence="16">AH603</strain>
    </source>
</reference>
<comment type="caution">
    <text evidence="16">The sequence shown here is derived from an EMBL/GenBank/DDBJ whole genome shotgun (WGS) entry which is preliminary data.</text>
</comment>
<keyword evidence="7 13" id="KW-0238">DNA-binding</keyword>
<evidence type="ECO:0000256" key="2">
    <source>
        <dbReference type="ARBA" id="ARBA00022490"/>
    </source>
</evidence>
<evidence type="ECO:0000259" key="15">
    <source>
        <dbReference type="PROSITE" id="PS51755"/>
    </source>
</evidence>
<dbReference type="PROSITE" id="PS51755">
    <property type="entry name" value="OMPR_PHOB"/>
    <property type="match status" value="1"/>
</dbReference>
<dbReference type="HOGENOM" id="CLU_000445_30_4_9"/>
<evidence type="ECO:0000256" key="3">
    <source>
        <dbReference type="ARBA" id="ARBA00022553"/>
    </source>
</evidence>
<dbReference type="PROSITE" id="PS50110">
    <property type="entry name" value="RESPONSE_REGULATORY"/>
    <property type="match status" value="1"/>
</dbReference>
<feature type="domain" description="Response regulatory" evidence="14">
    <location>
        <begin position="15"/>
        <end position="129"/>
    </location>
</feature>
<protein>
    <recommendedName>
        <fullName evidence="11">Heme response regulator HssR</fullName>
    </recommendedName>
</protein>
<evidence type="ECO:0000256" key="7">
    <source>
        <dbReference type="ARBA" id="ARBA00023125"/>
    </source>
</evidence>
<sequence>MENRENREKREPMPTILVADDDANIRELVCLFLRNDGFATAEAADGKEALAVYISTNVDLVVLDIMMPIMDGWTLSKELRRANPDLPLLMLTARGETWEKVKGFELGTDDYLTKPFDPLELTVRVRALLKRYKIGSTQKIHFGNVILDRQTYKVMNGTESLTLPLKEFELLYKLAGTPGQVYTRVQLIDQIWGIDYAGDDRTVDVHIKRLRERFATTPDFRIETVRGLGYRLEVYE</sequence>
<dbReference type="GO" id="GO:0005829">
    <property type="term" value="C:cytosol"/>
    <property type="evidence" value="ECO:0007669"/>
    <property type="project" value="TreeGrafter"/>
</dbReference>
<evidence type="ECO:0000256" key="5">
    <source>
        <dbReference type="ARBA" id="ARBA00023015"/>
    </source>
</evidence>
<keyword evidence="3 12" id="KW-0597">Phosphoprotein</keyword>
<keyword evidence="2" id="KW-0963">Cytoplasm</keyword>
<feature type="DNA-binding region" description="OmpR/PhoB-type" evidence="13">
    <location>
        <begin position="137"/>
        <end position="234"/>
    </location>
</feature>
<keyword evidence="4" id="KW-0902">Two-component regulatory system</keyword>
<evidence type="ECO:0000256" key="4">
    <source>
        <dbReference type="ARBA" id="ARBA00023012"/>
    </source>
</evidence>